<comment type="function">
    <text evidence="8">Catalyzes the NADPH-dependent reduction of glutamyl-tRNA(Glu) to glutamate 1-semialdehyde (GSA).</text>
</comment>
<evidence type="ECO:0000256" key="1">
    <source>
        <dbReference type="ARBA" id="ARBA00005059"/>
    </source>
</evidence>
<dbReference type="Proteomes" id="UP000249645">
    <property type="component" value="Unassembled WGS sequence"/>
</dbReference>
<reference evidence="16 17" key="1">
    <citation type="submission" date="2017-11" db="EMBL/GenBank/DDBJ databases">
        <title>Infants hospitalized years apart are colonized by the same room-sourced microbial strains.</title>
        <authorList>
            <person name="Brooks B."/>
            <person name="Olm M.R."/>
            <person name="Firek B.A."/>
            <person name="Baker R."/>
            <person name="Thomas B.C."/>
            <person name="Morowitz M.J."/>
            <person name="Banfield J.F."/>
        </authorList>
    </citation>
    <scope>NUCLEOTIDE SEQUENCE [LARGE SCALE GENOMIC DNA]</scope>
    <source>
        <strain evidence="16">S2_009_000_R2_76</strain>
    </source>
</reference>
<evidence type="ECO:0000256" key="7">
    <source>
        <dbReference type="ARBA" id="ARBA00047464"/>
    </source>
</evidence>
<feature type="binding site" evidence="8">
    <location>
        <begin position="116"/>
        <end position="118"/>
    </location>
    <ligand>
        <name>substrate</name>
    </ligand>
</feature>
<organism evidence="16 17">
    <name type="scientific">Pseudopedobacter saltans</name>
    <dbReference type="NCBI Taxonomy" id="151895"/>
    <lineage>
        <taxon>Bacteria</taxon>
        <taxon>Pseudomonadati</taxon>
        <taxon>Bacteroidota</taxon>
        <taxon>Sphingobacteriia</taxon>
        <taxon>Sphingobacteriales</taxon>
        <taxon>Sphingobacteriaceae</taxon>
        <taxon>Pseudopedobacter</taxon>
    </lineage>
</organism>
<dbReference type="GO" id="GO:0008883">
    <property type="term" value="F:glutamyl-tRNA reductase activity"/>
    <property type="evidence" value="ECO:0007669"/>
    <property type="project" value="UniProtKB-UniRule"/>
</dbReference>
<evidence type="ECO:0000313" key="16">
    <source>
        <dbReference type="EMBL" id="PZP50424.1"/>
    </source>
</evidence>
<comment type="subunit">
    <text evidence="8">Homodimer.</text>
</comment>
<feature type="active site" description="Nucleophile" evidence="8 9">
    <location>
        <position position="56"/>
    </location>
</feature>
<dbReference type="Gene3D" id="3.30.460.30">
    <property type="entry name" value="Glutamyl-tRNA reductase, N-terminal domain"/>
    <property type="match status" value="1"/>
</dbReference>
<evidence type="ECO:0000256" key="4">
    <source>
        <dbReference type="ARBA" id="ARBA00022857"/>
    </source>
</evidence>
<feature type="domain" description="Glutamyl-tRNA reductase N-terminal" evidence="15">
    <location>
        <begin position="14"/>
        <end position="158"/>
    </location>
</feature>
<keyword evidence="5 8" id="KW-0560">Oxidoreductase</keyword>
<evidence type="ECO:0000259" key="15">
    <source>
        <dbReference type="Pfam" id="PF05201"/>
    </source>
</evidence>
<dbReference type="InterPro" id="IPR018214">
    <property type="entry name" value="GluRdtase_CS"/>
</dbReference>
<dbReference type="PANTHER" id="PTHR43013">
    <property type="entry name" value="GLUTAMYL-TRNA REDUCTASE"/>
    <property type="match status" value="1"/>
</dbReference>
<dbReference type="NCBIfam" id="TIGR01035">
    <property type="entry name" value="hemA"/>
    <property type="match status" value="1"/>
</dbReference>
<comment type="domain">
    <text evidence="8">Possesses an unusual extended V-shaped dimeric structure with each monomer consisting of three distinct domains arranged along a curved 'spinal' alpha-helix. The N-terminal catalytic domain specifically recognizes the glutamate moiety of the substrate. The second domain is the NADPH-binding domain, and the third C-terminal domain is responsible for dimerization.</text>
</comment>
<comment type="catalytic activity">
    <reaction evidence="7 8 12">
        <text>(S)-4-amino-5-oxopentanoate + tRNA(Glu) + NADP(+) = L-glutamyl-tRNA(Glu) + NADPH + H(+)</text>
        <dbReference type="Rhea" id="RHEA:12344"/>
        <dbReference type="Rhea" id="RHEA-COMP:9663"/>
        <dbReference type="Rhea" id="RHEA-COMP:9680"/>
        <dbReference type="ChEBI" id="CHEBI:15378"/>
        <dbReference type="ChEBI" id="CHEBI:57501"/>
        <dbReference type="ChEBI" id="CHEBI:57783"/>
        <dbReference type="ChEBI" id="CHEBI:58349"/>
        <dbReference type="ChEBI" id="CHEBI:78442"/>
        <dbReference type="ChEBI" id="CHEBI:78520"/>
        <dbReference type="EC" id="1.2.1.70"/>
    </reaction>
</comment>
<feature type="site" description="Important for activity" evidence="8 11">
    <location>
        <position position="101"/>
    </location>
</feature>
<comment type="caution">
    <text evidence="8">Lacks conserved residue(s) required for the propagation of feature annotation.</text>
</comment>
<dbReference type="EC" id="1.2.1.70" evidence="3 8"/>
<dbReference type="AlphaFoldDB" id="A0A2W5F872"/>
<keyword evidence="6 8" id="KW-0627">Porphyrin biosynthesis</keyword>
<dbReference type="InterPro" id="IPR000343">
    <property type="entry name" value="4pyrrol_synth_GluRdtase"/>
</dbReference>
<dbReference type="SUPFAM" id="SSF51735">
    <property type="entry name" value="NAD(P)-binding Rossmann-fold domains"/>
    <property type="match status" value="1"/>
</dbReference>
<dbReference type="InterPro" id="IPR036291">
    <property type="entry name" value="NAD(P)-bd_dom_sf"/>
</dbReference>
<dbReference type="GO" id="GO:0050661">
    <property type="term" value="F:NADP binding"/>
    <property type="evidence" value="ECO:0007669"/>
    <property type="project" value="InterPro"/>
</dbReference>
<evidence type="ECO:0000256" key="8">
    <source>
        <dbReference type="HAMAP-Rule" id="MF_00087"/>
    </source>
</evidence>
<dbReference type="UniPathway" id="UPA00251">
    <property type="reaction ID" value="UER00316"/>
</dbReference>
<proteinExistence type="inferred from homology"/>
<dbReference type="Pfam" id="PF05201">
    <property type="entry name" value="GlutR_N"/>
    <property type="match status" value="1"/>
</dbReference>
<sequence length="415" mass="46354">MNFSMDYQKFCVAGINYKKTDVTVRSQFAISETQYGRILQNASAIGLKDVFVIASCNRTEIYGIANSPEDLIELLCMETSGNSDLFREMAYIHTAERAMEHLFDVSAGLDSQILGDYEIVGQMKHAVQFAHSYGTIGAFSDRLINFAVKSSKDIKNKTQLSGGTTSVSFAAIQFLKWHCKDFSDKKILLVGAGKIATSTARNLKDYLAIPNLTIVNRTSEKAKILAEELGYAYAPFEQMASSIQEADVIITATNTTNPIINRQLLEGHSNKILIDLSIPYNIDSNVKEIPGMILVNVDELSKISEMTFSNRKNEIPAAKAIIREYLDEFAEWYRMRKNVPVLKVAKQVMLDIQKKALYSCECTTETLEEVDKAMPVDHALKKAINNMAVKLRENFQEKGCNCIQAINEFIAAKGN</sequence>
<dbReference type="Pfam" id="PF00745">
    <property type="entry name" value="GlutR_dimer"/>
    <property type="match status" value="1"/>
</dbReference>
<evidence type="ECO:0000259" key="13">
    <source>
        <dbReference type="Pfam" id="PF00745"/>
    </source>
</evidence>
<dbReference type="InterPro" id="IPR036343">
    <property type="entry name" value="GluRdtase_N_sf"/>
</dbReference>
<evidence type="ECO:0000256" key="6">
    <source>
        <dbReference type="ARBA" id="ARBA00023244"/>
    </source>
</evidence>
<gene>
    <name evidence="8 16" type="primary">hemA</name>
    <name evidence="16" type="ORF">DI598_05615</name>
</gene>
<feature type="binding site" evidence="8">
    <location>
        <position position="111"/>
    </location>
    <ligand>
        <name>substrate</name>
    </ligand>
</feature>
<evidence type="ECO:0000256" key="2">
    <source>
        <dbReference type="ARBA" id="ARBA00005916"/>
    </source>
</evidence>
<evidence type="ECO:0000256" key="5">
    <source>
        <dbReference type="ARBA" id="ARBA00023002"/>
    </source>
</evidence>
<accession>A0A2W5F872</accession>
<dbReference type="Gene3D" id="3.40.50.720">
    <property type="entry name" value="NAD(P)-binding Rossmann-like Domain"/>
    <property type="match status" value="1"/>
</dbReference>
<evidence type="ECO:0000256" key="10">
    <source>
        <dbReference type="PIRSR" id="PIRSR000445-3"/>
    </source>
</evidence>
<feature type="domain" description="Tetrapyrrole biosynthesis glutamyl-tRNA reductase dimerisation" evidence="13">
    <location>
        <begin position="318"/>
        <end position="408"/>
    </location>
</feature>
<protein>
    <recommendedName>
        <fullName evidence="3 8">Glutamyl-tRNA reductase</fullName>
        <shortName evidence="8">GluTR</shortName>
        <ecNumber evidence="3 8">1.2.1.70</ecNumber>
    </recommendedName>
</protein>
<dbReference type="InterPro" id="IPR015895">
    <property type="entry name" value="4pyrrol_synth_GluRdtase_N"/>
</dbReference>
<dbReference type="PIRSF" id="PIRSF000445">
    <property type="entry name" value="4pyrrol_synth_GluRdtase"/>
    <property type="match status" value="1"/>
</dbReference>
<comment type="similarity">
    <text evidence="2 8 12">Belongs to the glutamyl-tRNA reductase family.</text>
</comment>
<comment type="miscellaneous">
    <text evidence="8">During catalysis, the active site Cys acts as a nucleophile attacking the alpha-carbonyl group of tRNA-bound glutamate with the formation of a thioester intermediate between enzyme and glutamate, and the concomitant release of tRNA(Glu). The thioester intermediate is finally reduced by direct hydride transfer from NADPH, to form the product GSA.</text>
</comment>
<evidence type="ECO:0000313" key="17">
    <source>
        <dbReference type="Proteomes" id="UP000249645"/>
    </source>
</evidence>
<evidence type="ECO:0000259" key="14">
    <source>
        <dbReference type="Pfam" id="PF01488"/>
    </source>
</evidence>
<evidence type="ECO:0000256" key="12">
    <source>
        <dbReference type="RuleBase" id="RU000584"/>
    </source>
</evidence>
<evidence type="ECO:0000256" key="11">
    <source>
        <dbReference type="PIRSR" id="PIRSR000445-4"/>
    </source>
</evidence>
<dbReference type="InterPro" id="IPR015896">
    <property type="entry name" value="4pyrrol_synth_GluRdtase_dimer"/>
</dbReference>
<dbReference type="SUPFAM" id="SSF69742">
    <property type="entry name" value="Glutamyl tRNA-reductase catalytic, N-terminal domain"/>
    <property type="match status" value="1"/>
</dbReference>
<dbReference type="PANTHER" id="PTHR43013:SF1">
    <property type="entry name" value="GLUTAMYL-TRNA REDUCTASE"/>
    <property type="match status" value="1"/>
</dbReference>
<feature type="binding site" evidence="8">
    <location>
        <position position="122"/>
    </location>
    <ligand>
        <name>substrate</name>
    </ligand>
</feature>
<dbReference type="Pfam" id="PF01488">
    <property type="entry name" value="Shikimate_DH"/>
    <property type="match status" value="1"/>
</dbReference>
<dbReference type="InterPro" id="IPR006151">
    <property type="entry name" value="Shikm_DH/Glu-tRNA_Rdtase"/>
</dbReference>
<feature type="binding site" evidence="8 10">
    <location>
        <begin position="191"/>
        <end position="196"/>
    </location>
    <ligand>
        <name>NADP(+)</name>
        <dbReference type="ChEBI" id="CHEBI:58349"/>
    </ligand>
</feature>
<keyword evidence="4 8" id="KW-0521">NADP</keyword>
<comment type="pathway">
    <text evidence="1 8 12">Porphyrin-containing compound metabolism; protoporphyrin-IX biosynthesis; 5-aminolevulinate from L-glutamyl-tRNA(Glu): step 1/2.</text>
</comment>
<name>A0A2W5F872_9SPHI</name>
<feature type="domain" description="Quinate/shikimate 5-dehydrogenase/glutamyl-tRNA reductase" evidence="14">
    <location>
        <begin position="179"/>
        <end position="303"/>
    </location>
</feature>
<evidence type="ECO:0000256" key="3">
    <source>
        <dbReference type="ARBA" id="ARBA00012970"/>
    </source>
</evidence>
<evidence type="ECO:0000256" key="9">
    <source>
        <dbReference type="PIRSR" id="PIRSR000445-1"/>
    </source>
</evidence>
<dbReference type="GO" id="GO:0019353">
    <property type="term" value="P:protoporphyrinogen IX biosynthetic process from glutamate"/>
    <property type="evidence" value="ECO:0007669"/>
    <property type="project" value="TreeGrafter"/>
</dbReference>
<dbReference type="EMBL" id="QFOI01000068">
    <property type="protein sequence ID" value="PZP50424.1"/>
    <property type="molecule type" value="Genomic_DNA"/>
</dbReference>
<dbReference type="HAMAP" id="MF_00087">
    <property type="entry name" value="Glu_tRNA_reductase"/>
    <property type="match status" value="1"/>
</dbReference>
<comment type="caution">
    <text evidence="16">The sequence shown here is derived from an EMBL/GenBank/DDBJ whole genome shotgun (WGS) entry which is preliminary data.</text>
</comment>
<dbReference type="PROSITE" id="PS00747">
    <property type="entry name" value="GLUTR"/>
    <property type="match status" value="1"/>
</dbReference>